<feature type="domain" description="PafC HTH" evidence="3">
    <location>
        <begin position="7"/>
        <end position="119"/>
    </location>
</feature>
<evidence type="ECO:0000259" key="2">
    <source>
        <dbReference type="Pfam" id="PF13280"/>
    </source>
</evidence>
<dbReference type="PIRSF" id="PIRSF016838">
    <property type="entry name" value="PafC"/>
    <property type="match status" value="1"/>
</dbReference>
<name>A0A921MC39_9MICO</name>
<sequence length="316" mass="33019">MAERAQDRLSRLLGLVPYLTRRPGTDLDDVAAHFGVTRAQIVDDLELLFVTGRPGHMPDDLIEAEWGSGAVFVGNADEVSVPVRLSAHEAGGLLLALDYLDSARQAEPEVLASVRAKLATAAGEVPGTAVDAAPPRIPADLAATVRAAIEAGETLDIDYYVPARDELTRRTIRPLRLRLGRVWYLDAHCLTSGGDRSFAVDRIRSAAPAAATAPRPGPAAPARGEARSASAGEDMGLDLVLAPEAAWLADELDPLAQGGTRSDDVRGPGSVAVSLPQAGRAWAVRLLAAHGAGVREARPPSVVGAALQTTRAALAL</sequence>
<dbReference type="Proteomes" id="UP000784435">
    <property type="component" value="Unassembled WGS sequence"/>
</dbReference>
<reference evidence="4" key="1">
    <citation type="journal article" date="2021" name="PeerJ">
        <title>Extensive microbial diversity within the chicken gut microbiome revealed by metagenomics and culture.</title>
        <authorList>
            <person name="Gilroy R."/>
            <person name="Ravi A."/>
            <person name="Getino M."/>
            <person name="Pursley I."/>
            <person name="Horton D.L."/>
            <person name="Alikhan N.F."/>
            <person name="Baker D."/>
            <person name="Gharbi K."/>
            <person name="Hall N."/>
            <person name="Watson M."/>
            <person name="Adriaenssens E.M."/>
            <person name="Foster-Nyarko E."/>
            <person name="Jarju S."/>
            <person name="Secka A."/>
            <person name="Antonio M."/>
            <person name="Oren A."/>
            <person name="Chaudhuri R.R."/>
            <person name="La Ragione R."/>
            <person name="Hildebrand F."/>
            <person name="Pallen M.J."/>
        </authorList>
    </citation>
    <scope>NUCLEOTIDE SEQUENCE</scope>
    <source>
        <strain evidence="4">ChiGjej5B5-7349</strain>
    </source>
</reference>
<feature type="region of interest" description="Disordered" evidence="1">
    <location>
        <begin position="207"/>
        <end position="228"/>
    </location>
</feature>
<comment type="caution">
    <text evidence="4">The sequence shown here is derived from an EMBL/GenBank/DDBJ whole genome shotgun (WGS) entry which is preliminary data.</text>
</comment>
<dbReference type="PANTHER" id="PTHR34580">
    <property type="match status" value="1"/>
</dbReference>
<feature type="domain" description="WYL" evidence="2">
    <location>
        <begin position="142"/>
        <end position="207"/>
    </location>
</feature>
<gene>
    <name evidence="4" type="ORF">K8V08_00955</name>
</gene>
<dbReference type="InterPro" id="IPR051534">
    <property type="entry name" value="CBASS_pafABC_assoc_protein"/>
</dbReference>
<dbReference type="EMBL" id="DYUK01000021">
    <property type="protein sequence ID" value="HJG78962.1"/>
    <property type="molecule type" value="Genomic_DNA"/>
</dbReference>
<dbReference type="AlphaFoldDB" id="A0A921MC39"/>
<dbReference type="Pfam" id="PF13280">
    <property type="entry name" value="WYL"/>
    <property type="match status" value="1"/>
</dbReference>
<protein>
    <submittedName>
        <fullName evidence="4">WYL domain-containing protein</fullName>
    </submittedName>
</protein>
<organism evidence="4 5">
    <name type="scientific">Brevibacterium senegalense</name>
    <dbReference type="NCBI Taxonomy" id="1033736"/>
    <lineage>
        <taxon>Bacteria</taxon>
        <taxon>Bacillati</taxon>
        <taxon>Actinomycetota</taxon>
        <taxon>Actinomycetes</taxon>
        <taxon>Micrococcales</taxon>
        <taxon>Brevibacteriaceae</taxon>
        <taxon>Brevibacterium</taxon>
    </lineage>
</organism>
<dbReference type="PANTHER" id="PTHR34580:SF1">
    <property type="entry name" value="PROTEIN PAFC"/>
    <property type="match status" value="1"/>
</dbReference>
<proteinExistence type="predicted"/>
<reference evidence="4" key="2">
    <citation type="submission" date="2021-09" db="EMBL/GenBank/DDBJ databases">
        <authorList>
            <person name="Gilroy R."/>
        </authorList>
    </citation>
    <scope>NUCLEOTIDE SEQUENCE</scope>
    <source>
        <strain evidence="4">ChiGjej5B5-7349</strain>
    </source>
</reference>
<dbReference type="InterPro" id="IPR043839">
    <property type="entry name" value="PafC_HTH"/>
</dbReference>
<evidence type="ECO:0000259" key="3">
    <source>
        <dbReference type="Pfam" id="PF19187"/>
    </source>
</evidence>
<feature type="non-terminal residue" evidence="4">
    <location>
        <position position="316"/>
    </location>
</feature>
<evidence type="ECO:0000313" key="4">
    <source>
        <dbReference type="EMBL" id="HJG78962.1"/>
    </source>
</evidence>
<dbReference type="InterPro" id="IPR028349">
    <property type="entry name" value="PafC-like"/>
</dbReference>
<evidence type="ECO:0000313" key="5">
    <source>
        <dbReference type="Proteomes" id="UP000784435"/>
    </source>
</evidence>
<evidence type="ECO:0000256" key="1">
    <source>
        <dbReference type="SAM" id="MobiDB-lite"/>
    </source>
</evidence>
<accession>A0A921MC39</accession>
<dbReference type="PROSITE" id="PS52050">
    <property type="entry name" value="WYL"/>
    <property type="match status" value="1"/>
</dbReference>
<dbReference type="InterPro" id="IPR026881">
    <property type="entry name" value="WYL_dom"/>
</dbReference>
<dbReference type="Pfam" id="PF19187">
    <property type="entry name" value="HTH_PafC"/>
    <property type="match status" value="1"/>
</dbReference>